<dbReference type="AlphaFoldDB" id="A0AA35RJJ5"/>
<feature type="region of interest" description="Disordered" evidence="1">
    <location>
        <begin position="78"/>
        <end position="125"/>
    </location>
</feature>
<organism evidence="3 4">
    <name type="scientific">Geodia barretti</name>
    <name type="common">Barrett's horny sponge</name>
    <dbReference type="NCBI Taxonomy" id="519541"/>
    <lineage>
        <taxon>Eukaryota</taxon>
        <taxon>Metazoa</taxon>
        <taxon>Porifera</taxon>
        <taxon>Demospongiae</taxon>
        <taxon>Heteroscleromorpha</taxon>
        <taxon>Tetractinellida</taxon>
        <taxon>Astrophorina</taxon>
        <taxon>Geodiidae</taxon>
        <taxon>Geodia</taxon>
    </lineage>
</organism>
<evidence type="ECO:0000256" key="2">
    <source>
        <dbReference type="SAM" id="Phobius"/>
    </source>
</evidence>
<proteinExistence type="predicted"/>
<keyword evidence="2" id="KW-0472">Membrane</keyword>
<accession>A0AA35RJJ5</accession>
<keyword evidence="2" id="KW-0812">Transmembrane</keyword>
<evidence type="ECO:0000313" key="4">
    <source>
        <dbReference type="Proteomes" id="UP001174909"/>
    </source>
</evidence>
<gene>
    <name evidence="3" type="ORF">GBAR_LOCUS8129</name>
</gene>
<keyword evidence="2" id="KW-1133">Transmembrane helix</keyword>
<evidence type="ECO:0000256" key="1">
    <source>
        <dbReference type="SAM" id="MobiDB-lite"/>
    </source>
</evidence>
<reference evidence="3" key="1">
    <citation type="submission" date="2023-03" db="EMBL/GenBank/DDBJ databases">
        <authorList>
            <person name="Steffen K."/>
            <person name="Cardenas P."/>
        </authorList>
    </citation>
    <scope>NUCLEOTIDE SEQUENCE</scope>
</reference>
<feature type="transmembrane region" description="Helical" evidence="2">
    <location>
        <begin position="20"/>
        <end position="44"/>
    </location>
</feature>
<feature type="compositionally biased region" description="Low complexity" evidence="1">
    <location>
        <begin position="80"/>
        <end position="113"/>
    </location>
</feature>
<evidence type="ECO:0000313" key="3">
    <source>
        <dbReference type="EMBL" id="CAI8012695.1"/>
    </source>
</evidence>
<protein>
    <submittedName>
        <fullName evidence="3">Uncharacterized protein</fullName>
    </submittedName>
</protein>
<dbReference type="Proteomes" id="UP001174909">
    <property type="component" value="Unassembled WGS sequence"/>
</dbReference>
<keyword evidence="4" id="KW-1185">Reference proteome</keyword>
<comment type="caution">
    <text evidence="3">The sequence shown here is derived from an EMBL/GenBank/DDBJ whole genome shotgun (WGS) entry which is preliminary data.</text>
</comment>
<dbReference type="EMBL" id="CASHTH010001211">
    <property type="protein sequence ID" value="CAI8012695.1"/>
    <property type="molecule type" value="Genomic_DNA"/>
</dbReference>
<name>A0AA35RJJ5_GEOBA</name>
<sequence length="125" mass="13224">MMADTTDSARELGTGPLCCSMFSLFLALVTGFVGGFLAFCLVAFPPCCWRWFDFFCSRPDRLLPAGPLRALRECLDKTSSSDSSSSSSSSSPSSSASSSSSLSSLSPSLSLDSTCTPKHTHNKAM</sequence>